<feature type="domain" description="Helicase ATP-binding" evidence="8">
    <location>
        <begin position="287"/>
        <end position="448"/>
    </location>
</feature>
<evidence type="ECO:0000313" key="10">
    <source>
        <dbReference type="EMBL" id="QGZ95121.1"/>
    </source>
</evidence>
<keyword evidence="4 10" id="KW-0347">Helicase</keyword>
<dbReference type="GO" id="GO:0006281">
    <property type="term" value="P:DNA repair"/>
    <property type="evidence" value="ECO:0007669"/>
    <property type="project" value="UniProtKB-KW"/>
</dbReference>
<dbReference type="Proteomes" id="UP000431269">
    <property type="component" value="Chromosome"/>
</dbReference>
<dbReference type="SMART" id="SM00487">
    <property type="entry name" value="DEXDc"/>
    <property type="match status" value="1"/>
</dbReference>
<dbReference type="PROSITE" id="PS51194">
    <property type="entry name" value="HELICASE_CTER"/>
    <property type="match status" value="1"/>
</dbReference>
<organism evidence="10 11">
    <name type="scientific">Terricaulis silvestris</name>
    <dbReference type="NCBI Taxonomy" id="2686094"/>
    <lineage>
        <taxon>Bacteria</taxon>
        <taxon>Pseudomonadati</taxon>
        <taxon>Pseudomonadota</taxon>
        <taxon>Alphaproteobacteria</taxon>
        <taxon>Caulobacterales</taxon>
        <taxon>Caulobacteraceae</taxon>
        <taxon>Terricaulis</taxon>
    </lineage>
</organism>
<dbReference type="Pfam" id="PF00270">
    <property type="entry name" value="DEAD"/>
    <property type="match status" value="1"/>
</dbReference>
<dbReference type="InterPro" id="IPR001650">
    <property type="entry name" value="Helicase_C-like"/>
</dbReference>
<dbReference type="RefSeq" id="WP_158766007.1">
    <property type="nucleotide sequence ID" value="NZ_CP047045.1"/>
</dbReference>
<evidence type="ECO:0000256" key="4">
    <source>
        <dbReference type="ARBA" id="ARBA00022806"/>
    </source>
</evidence>
<keyword evidence="11" id="KW-1185">Reference proteome</keyword>
<dbReference type="PANTHER" id="PTHR47964:SF1">
    <property type="entry name" value="ATP-DEPENDENT DNA HELICASE HOMOLOG RECG, CHLOROPLASTIC"/>
    <property type="match status" value="1"/>
</dbReference>
<evidence type="ECO:0000256" key="6">
    <source>
        <dbReference type="ARBA" id="ARBA00023125"/>
    </source>
</evidence>
<dbReference type="KEGG" id="tsv:DSM104635_01964"/>
<dbReference type="Gene3D" id="2.40.50.140">
    <property type="entry name" value="Nucleic acid-binding proteins"/>
    <property type="match status" value="1"/>
</dbReference>
<dbReference type="GO" id="GO:0003677">
    <property type="term" value="F:DNA binding"/>
    <property type="evidence" value="ECO:0007669"/>
    <property type="project" value="UniProtKB-KW"/>
</dbReference>
<dbReference type="EC" id="3.6.4.12" evidence="10"/>
<dbReference type="InterPro" id="IPR014001">
    <property type="entry name" value="Helicase_ATP-bd"/>
</dbReference>
<keyword evidence="7" id="KW-0234">DNA repair</keyword>
<evidence type="ECO:0000313" key="11">
    <source>
        <dbReference type="Proteomes" id="UP000431269"/>
    </source>
</evidence>
<dbReference type="PROSITE" id="PS51192">
    <property type="entry name" value="HELICASE_ATP_BIND_1"/>
    <property type="match status" value="1"/>
</dbReference>
<dbReference type="EMBL" id="CP047045">
    <property type="protein sequence ID" value="QGZ95121.1"/>
    <property type="molecule type" value="Genomic_DNA"/>
</dbReference>
<keyword evidence="6" id="KW-0238">DNA-binding</keyword>
<dbReference type="Pfam" id="PF00271">
    <property type="entry name" value="Helicase_C"/>
    <property type="match status" value="1"/>
</dbReference>
<dbReference type="SMART" id="SM00490">
    <property type="entry name" value="HELICc"/>
    <property type="match status" value="1"/>
</dbReference>
<proteinExistence type="predicted"/>
<evidence type="ECO:0000256" key="5">
    <source>
        <dbReference type="ARBA" id="ARBA00022840"/>
    </source>
</evidence>
<name>A0A6I6MM65_9CAUL</name>
<keyword evidence="5" id="KW-0067">ATP-binding</keyword>
<keyword evidence="3 10" id="KW-0378">Hydrolase</keyword>
<evidence type="ECO:0000259" key="8">
    <source>
        <dbReference type="PROSITE" id="PS51192"/>
    </source>
</evidence>
<dbReference type="InterPro" id="IPR011545">
    <property type="entry name" value="DEAD/DEAH_box_helicase_dom"/>
</dbReference>
<dbReference type="NCBIfam" id="NF008164">
    <property type="entry name" value="PRK10917.1-2"/>
    <property type="match status" value="1"/>
</dbReference>
<dbReference type="InterPro" id="IPR012340">
    <property type="entry name" value="NA-bd_OB-fold"/>
</dbReference>
<feature type="domain" description="Helicase C-terminal" evidence="9">
    <location>
        <begin position="471"/>
        <end position="631"/>
    </location>
</feature>
<accession>A0A6I6MM65</accession>
<dbReference type="PANTHER" id="PTHR47964">
    <property type="entry name" value="ATP-DEPENDENT DNA HELICASE HOMOLOG RECG, CHLOROPLASTIC"/>
    <property type="match status" value="1"/>
</dbReference>
<sequence>MSDGTSPSPTAIEAALLTEARAPKGARKETMDLIEKVAGGRLVRDVVFLPPNSAIDRRLRVPIAETNDGDIATIEAEIDGHMAAYKNLPHRIRLRDETGFLTVAYFRGNEEMLKRMWPVGQTRLVSGKIGMYDGMRQMLHPDHVVDPEKGEAPPAVEPVYPLTQGLFGRTLSRTILAGLDGVPEAPEWLEATTVKAHDWPDFRTALEHLHRPASPEDVLPEGPFRTRLAYDELFARQCALRLRRQHRRKEPGRAVVGDGRFAQKIIDSLPFAQTGAQLRSIKEIYADMAEPAPMLRLLQGDVGSGKTLVAALAMARAAEAGFQSAMMAPTDLLARQHGQTLAPLLEAAGIAMAVLTGRDKAKERKVILERMASGDLSVVIGTHALFQDDVAFKDLGLIVIDEQHRFGVSDRARMVAKGYSPHVLVMSATPIPRTLALSIHGDMDLSVLDEKPPGRQIIKTATMPTSRMSEVIEAIADAAKRGERAYWVCPLIEESEAVDLAAVDDRYEELKAYFGKGVEIVHGRISPTQREAAMERFRSGESFLMVATTVIEVGVNVPEATIMVIEHAERFGLAQLHQLRGRVGRGDKQGSCVLLWKPPLGVNAKERLDAVRRNDDGFAIAEIDFRLRGAGDMLGTQQSGLPPFRLVSPEAHADMLGAADKEARLAIERDPDLATSRGEAIRLVLKLFGYADAAELARSG</sequence>
<dbReference type="InterPro" id="IPR047112">
    <property type="entry name" value="RecG/Mfd"/>
</dbReference>
<dbReference type="CDD" id="cd04488">
    <property type="entry name" value="RecG_wedge_OBF"/>
    <property type="match status" value="1"/>
</dbReference>
<keyword evidence="2" id="KW-0227">DNA damage</keyword>
<dbReference type="CDD" id="cd17992">
    <property type="entry name" value="DEXHc_RecG"/>
    <property type="match status" value="1"/>
</dbReference>
<evidence type="ECO:0000256" key="2">
    <source>
        <dbReference type="ARBA" id="ARBA00022763"/>
    </source>
</evidence>
<keyword evidence="1" id="KW-0547">Nucleotide-binding</keyword>
<dbReference type="InterPro" id="IPR045562">
    <property type="entry name" value="RecG_dom3_C"/>
</dbReference>
<protein>
    <submittedName>
        <fullName evidence="10">ATP-dependent DNA helicase RecG</fullName>
        <ecNumber evidence="10">3.6.4.12</ecNumber>
    </submittedName>
</protein>
<gene>
    <name evidence="10" type="primary">recG</name>
    <name evidence="10" type="ORF">DSM104635_01964</name>
</gene>
<dbReference type="GO" id="GO:0005524">
    <property type="term" value="F:ATP binding"/>
    <property type="evidence" value="ECO:0007669"/>
    <property type="project" value="UniProtKB-KW"/>
</dbReference>
<evidence type="ECO:0000256" key="3">
    <source>
        <dbReference type="ARBA" id="ARBA00022801"/>
    </source>
</evidence>
<dbReference type="SUPFAM" id="SSF50249">
    <property type="entry name" value="Nucleic acid-binding proteins"/>
    <property type="match status" value="1"/>
</dbReference>
<dbReference type="GO" id="GO:0016787">
    <property type="term" value="F:hydrolase activity"/>
    <property type="evidence" value="ECO:0007669"/>
    <property type="project" value="UniProtKB-KW"/>
</dbReference>
<evidence type="ECO:0000259" key="9">
    <source>
        <dbReference type="PROSITE" id="PS51194"/>
    </source>
</evidence>
<dbReference type="InterPro" id="IPR027417">
    <property type="entry name" value="P-loop_NTPase"/>
</dbReference>
<evidence type="ECO:0000256" key="1">
    <source>
        <dbReference type="ARBA" id="ARBA00022741"/>
    </source>
</evidence>
<evidence type="ECO:0000256" key="7">
    <source>
        <dbReference type="ARBA" id="ARBA00023204"/>
    </source>
</evidence>
<dbReference type="Pfam" id="PF19833">
    <property type="entry name" value="RecG_dom3_C"/>
    <property type="match status" value="1"/>
</dbReference>
<dbReference type="Gene3D" id="3.40.50.300">
    <property type="entry name" value="P-loop containing nucleotide triphosphate hydrolases"/>
    <property type="match status" value="2"/>
</dbReference>
<dbReference type="AlphaFoldDB" id="A0A6I6MM65"/>
<dbReference type="SUPFAM" id="SSF52540">
    <property type="entry name" value="P-loop containing nucleoside triphosphate hydrolases"/>
    <property type="match status" value="2"/>
</dbReference>
<dbReference type="GO" id="GO:0003678">
    <property type="term" value="F:DNA helicase activity"/>
    <property type="evidence" value="ECO:0007669"/>
    <property type="project" value="UniProtKB-EC"/>
</dbReference>
<reference evidence="11" key="1">
    <citation type="submission" date="2019-12" db="EMBL/GenBank/DDBJ databases">
        <title>Complete genome of Terracaulis silvestris 0127_4.</title>
        <authorList>
            <person name="Vieira S."/>
            <person name="Riedel T."/>
            <person name="Sproer C."/>
            <person name="Pascual J."/>
            <person name="Boedeker C."/>
            <person name="Overmann J."/>
        </authorList>
    </citation>
    <scope>NUCLEOTIDE SEQUENCE [LARGE SCALE GENOMIC DNA]</scope>
    <source>
        <strain evidence="11">0127_4</strain>
    </source>
</reference>